<sequence>MGWAFIRYWLTLFVTKPWWVIVLRAGALLLFCTVWSVAPTMAQQTVASQSAGTCHLLSREPPLSLLPAPQGDAVSEKGVHFFVDASYQSDIDPVQREDIERQLAVADALYQEVLRLTPPLQMPRYQQADFIMVILRTDQTRGGQAYDEVVRNPSVPECHIRMALGGQVDAAHNLTPAHELFHLYQNAHMMFKQAWVHEGLARWSESLLRGDGHSGPALPADRDALEAVMQSSYSAVAFWQRLFYLTDTQGDVAVPEALVSQRYHNGQPIVALGRLYGADFMSHLFAELHQAGVAVSYREQWPIYGWAESEQRSPRHNPAILSALYKAVSTYLPVASQPDELRAFMQLIAPLME</sequence>
<keyword evidence="1" id="KW-0812">Transmembrane</keyword>
<organism evidence="2 3">
    <name type="scientific">Vreelandella lutescens</name>
    <dbReference type="NCBI Taxonomy" id="1602943"/>
    <lineage>
        <taxon>Bacteria</taxon>
        <taxon>Pseudomonadati</taxon>
        <taxon>Pseudomonadota</taxon>
        <taxon>Gammaproteobacteria</taxon>
        <taxon>Oceanospirillales</taxon>
        <taxon>Halomonadaceae</taxon>
        <taxon>Vreelandella</taxon>
    </lineage>
</organism>
<evidence type="ECO:0000256" key="1">
    <source>
        <dbReference type="SAM" id="Phobius"/>
    </source>
</evidence>
<reference evidence="3" key="1">
    <citation type="journal article" date="2019" name="Int. J. Syst. Evol. Microbiol.">
        <title>The Global Catalogue of Microorganisms (GCM) 10K type strain sequencing project: providing services to taxonomists for standard genome sequencing and annotation.</title>
        <authorList>
            <consortium name="The Broad Institute Genomics Platform"/>
            <consortium name="The Broad Institute Genome Sequencing Center for Infectious Disease"/>
            <person name="Wu L."/>
            <person name="Ma J."/>
        </authorList>
    </citation>
    <scope>NUCLEOTIDE SEQUENCE [LARGE SCALE GENOMIC DNA]</scope>
    <source>
        <strain evidence="3">CGMCC 1.15122</strain>
    </source>
</reference>
<accession>A0ABQ1P319</accession>
<name>A0ABQ1P319_9GAMM</name>
<keyword evidence="1" id="KW-0472">Membrane</keyword>
<protein>
    <submittedName>
        <fullName evidence="2">Uncharacterized protein</fullName>
    </submittedName>
</protein>
<evidence type="ECO:0000313" key="3">
    <source>
        <dbReference type="Proteomes" id="UP000597301"/>
    </source>
</evidence>
<dbReference type="Proteomes" id="UP000597301">
    <property type="component" value="Unassembled WGS sequence"/>
</dbReference>
<feature type="transmembrane region" description="Helical" evidence="1">
    <location>
        <begin position="18"/>
        <end position="38"/>
    </location>
</feature>
<keyword evidence="1" id="KW-1133">Transmembrane helix</keyword>
<keyword evidence="3" id="KW-1185">Reference proteome</keyword>
<comment type="caution">
    <text evidence="2">The sequence shown here is derived from an EMBL/GenBank/DDBJ whole genome shotgun (WGS) entry which is preliminary data.</text>
</comment>
<proteinExistence type="predicted"/>
<evidence type="ECO:0000313" key="2">
    <source>
        <dbReference type="EMBL" id="GGC90107.1"/>
    </source>
</evidence>
<dbReference type="EMBL" id="BMHM01000003">
    <property type="protein sequence ID" value="GGC90107.1"/>
    <property type="molecule type" value="Genomic_DNA"/>
</dbReference>
<gene>
    <name evidence="2" type="ORF">GCM10011382_20510</name>
</gene>